<name>X1NZU4_9ZZZZ</name>
<sequence>DAMRAEGVDVELESDRVTLDITGPKNEILNMLAGEFFGVSELGQMTIAELYSMLLIRGSGHRE</sequence>
<dbReference type="EMBL" id="BARV01036008">
    <property type="protein sequence ID" value="GAI49557.1"/>
    <property type="molecule type" value="Genomic_DNA"/>
</dbReference>
<reference evidence="1" key="1">
    <citation type="journal article" date="2014" name="Front. Microbiol.">
        <title>High frequency of phylogenetically diverse reductive dehalogenase-homologous genes in deep subseafloor sedimentary metagenomes.</title>
        <authorList>
            <person name="Kawai M."/>
            <person name="Futagami T."/>
            <person name="Toyoda A."/>
            <person name="Takaki Y."/>
            <person name="Nishi S."/>
            <person name="Hori S."/>
            <person name="Arai W."/>
            <person name="Tsubouchi T."/>
            <person name="Morono Y."/>
            <person name="Uchiyama I."/>
            <person name="Ito T."/>
            <person name="Fujiyama A."/>
            <person name="Inagaki F."/>
            <person name="Takami H."/>
        </authorList>
    </citation>
    <scope>NUCLEOTIDE SEQUENCE</scope>
    <source>
        <strain evidence="1">Expedition CK06-06</strain>
    </source>
</reference>
<feature type="non-terminal residue" evidence="1">
    <location>
        <position position="1"/>
    </location>
</feature>
<gene>
    <name evidence="1" type="ORF">S06H3_56040</name>
</gene>
<comment type="caution">
    <text evidence="1">The sequence shown here is derived from an EMBL/GenBank/DDBJ whole genome shotgun (WGS) entry which is preliminary data.</text>
</comment>
<evidence type="ECO:0000313" key="1">
    <source>
        <dbReference type="EMBL" id="GAI49557.1"/>
    </source>
</evidence>
<organism evidence="1">
    <name type="scientific">marine sediment metagenome</name>
    <dbReference type="NCBI Taxonomy" id="412755"/>
    <lineage>
        <taxon>unclassified sequences</taxon>
        <taxon>metagenomes</taxon>
        <taxon>ecological metagenomes</taxon>
    </lineage>
</organism>
<proteinExistence type="predicted"/>
<protein>
    <submittedName>
        <fullName evidence="1">Uncharacterized protein</fullName>
    </submittedName>
</protein>
<dbReference type="AlphaFoldDB" id="X1NZU4"/>
<accession>X1NZU4</accession>